<evidence type="ECO:0000313" key="3">
    <source>
        <dbReference type="Proteomes" id="UP001220010"/>
    </source>
</evidence>
<feature type="domain" description="Peptidase C14 caspase" evidence="1">
    <location>
        <begin position="6"/>
        <end position="269"/>
    </location>
</feature>
<gene>
    <name evidence="2" type="ORF">P0O15_03705</name>
</gene>
<evidence type="ECO:0000313" key="2">
    <source>
        <dbReference type="EMBL" id="MDF0590279.1"/>
    </source>
</evidence>
<dbReference type="SUPFAM" id="SSF52129">
    <property type="entry name" value="Caspase-like"/>
    <property type="match status" value="1"/>
</dbReference>
<proteinExistence type="predicted"/>
<name>A0ABT5X6G6_9EURY</name>
<dbReference type="PANTHER" id="PTHR48104:SF30">
    <property type="entry name" value="METACASPASE-1"/>
    <property type="match status" value="1"/>
</dbReference>
<keyword evidence="3" id="KW-1185">Reference proteome</keyword>
<accession>A0ABT5X6G6</accession>
<dbReference type="Proteomes" id="UP001220010">
    <property type="component" value="Unassembled WGS sequence"/>
</dbReference>
<reference evidence="2 3" key="1">
    <citation type="submission" date="2023-03" db="EMBL/GenBank/DDBJ databases">
        <title>WGS of Methanotrichaceae archaeon Mx.</title>
        <authorList>
            <person name="Sorokin D.Y."/>
            <person name="Merkel A.Y."/>
        </authorList>
    </citation>
    <scope>NUCLEOTIDE SEQUENCE [LARGE SCALE GENOMIC DNA]</scope>
    <source>
        <strain evidence="2 3">Mx</strain>
    </source>
</reference>
<evidence type="ECO:0000259" key="1">
    <source>
        <dbReference type="Pfam" id="PF00656"/>
    </source>
</evidence>
<dbReference type="EMBL" id="JARFPK010000010">
    <property type="protein sequence ID" value="MDF0590279.1"/>
    <property type="molecule type" value="Genomic_DNA"/>
</dbReference>
<comment type="caution">
    <text evidence="2">The sequence shown here is derived from an EMBL/GenBank/DDBJ whole genome shotgun (WGS) entry which is preliminary data.</text>
</comment>
<dbReference type="RefSeq" id="WP_316966032.1">
    <property type="nucleotide sequence ID" value="NZ_JARFPK010000010.1"/>
</dbReference>
<dbReference type="InterPro" id="IPR011600">
    <property type="entry name" value="Pept_C14_caspase"/>
</dbReference>
<dbReference type="PANTHER" id="PTHR48104">
    <property type="entry name" value="METACASPASE-4"/>
    <property type="match status" value="1"/>
</dbReference>
<dbReference type="InterPro" id="IPR050452">
    <property type="entry name" value="Metacaspase"/>
</dbReference>
<sequence length="289" mass="32900">MRDMVKKALLVGINDYKSVSDLNGCINDVRDMHFTLRSLFRFETANIRVLTDARATKDNIIARLDWLVRGAKPGDFLVFHFSGHGSQIRDRDGDELSDGMDEILCPYDMNWDGIFIVDDELNRIFTRLPDGVLLEVFLDSCHSGTGLKELGGLTPPPELAPLTPTLNRFLPPPVDIEFRFADEIDQLDHRGFNKGFDDRGTKHHILWSGCMDNQTSADAYISGAYHGAFTYYLNSHLRREPTISRKRLLEKVRASLRHGGYSQIPQLEMEATNRDRALKKQIFGDKEVD</sequence>
<dbReference type="Pfam" id="PF00656">
    <property type="entry name" value="Peptidase_C14"/>
    <property type="match status" value="1"/>
</dbReference>
<protein>
    <submittedName>
        <fullName evidence="2">Caspase family protein</fullName>
    </submittedName>
</protein>
<dbReference type="InterPro" id="IPR029030">
    <property type="entry name" value="Caspase-like_dom_sf"/>
</dbReference>
<dbReference type="Gene3D" id="3.40.50.12660">
    <property type="match status" value="2"/>
</dbReference>
<organism evidence="2 3">
    <name type="scientific">Candidatus Methanocrinis natronophilus</name>
    <dbReference type="NCBI Taxonomy" id="3033396"/>
    <lineage>
        <taxon>Archaea</taxon>
        <taxon>Methanobacteriati</taxon>
        <taxon>Methanobacteriota</taxon>
        <taxon>Stenosarchaea group</taxon>
        <taxon>Methanomicrobia</taxon>
        <taxon>Methanotrichales</taxon>
        <taxon>Methanotrichaceae</taxon>
        <taxon>Methanocrinis</taxon>
    </lineage>
</organism>